<reference evidence="2 3" key="1">
    <citation type="submission" date="2024-03" db="EMBL/GenBank/DDBJ databases">
        <title>Actinomycetospora sp. OC33-EN07, a novel actinomycete isolated from wild orchid (Aerides multiflora).</title>
        <authorList>
            <person name="Suriyachadkun C."/>
        </authorList>
    </citation>
    <scope>NUCLEOTIDE SEQUENCE [LARGE SCALE GENOMIC DNA]</scope>
    <source>
        <strain evidence="2 3">OC33-EN07</strain>
    </source>
</reference>
<evidence type="ECO:0000313" key="3">
    <source>
        <dbReference type="Proteomes" id="UP001369736"/>
    </source>
</evidence>
<evidence type="ECO:0000313" key="2">
    <source>
        <dbReference type="EMBL" id="MEJ2861548.1"/>
    </source>
</evidence>
<protein>
    <submittedName>
        <fullName evidence="2">Uncharacterized protein</fullName>
    </submittedName>
</protein>
<proteinExistence type="predicted"/>
<feature type="region of interest" description="Disordered" evidence="1">
    <location>
        <begin position="1"/>
        <end position="34"/>
    </location>
</feature>
<sequence length="116" mass="12541">MTAVPSDPPVLRTIPTGHPTHPRRSIAAAARRPRTTQLLHAVESAITRLDGLTGSFDHATRTALDRRLRDALTRHIGRTGENGPAVPAVRVACAHLAAGDLEWAYLSLLTARDQLE</sequence>
<dbReference type="RefSeq" id="WP_337702328.1">
    <property type="nucleotide sequence ID" value="NZ_JBBEGM010000003.1"/>
</dbReference>
<comment type="caution">
    <text evidence="2">The sequence shown here is derived from an EMBL/GenBank/DDBJ whole genome shotgun (WGS) entry which is preliminary data.</text>
</comment>
<name>A0ABU8M572_9PSEU</name>
<dbReference type="Proteomes" id="UP001369736">
    <property type="component" value="Unassembled WGS sequence"/>
</dbReference>
<keyword evidence="3" id="KW-1185">Reference proteome</keyword>
<gene>
    <name evidence="2" type="ORF">WCD58_10295</name>
</gene>
<organism evidence="2 3">
    <name type="scientific">Actinomycetospora flava</name>
    <dbReference type="NCBI Taxonomy" id="3129232"/>
    <lineage>
        <taxon>Bacteria</taxon>
        <taxon>Bacillati</taxon>
        <taxon>Actinomycetota</taxon>
        <taxon>Actinomycetes</taxon>
        <taxon>Pseudonocardiales</taxon>
        <taxon>Pseudonocardiaceae</taxon>
        <taxon>Actinomycetospora</taxon>
    </lineage>
</organism>
<evidence type="ECO:0000256" key="1">
    <source>
        <dbReference type="SAM" id="MobiDB-lite"/>
    </source>
</evidence>
<dbReference type="EMBL" id="JBBEGM010000003">
    <property type="protein sequence ID" value="MEJ2861548.1"/>
    <property type="molecule type" value="Genomic_DNA"/>
</dbReference>
<accession>A0ABU8M572</accession>